<dbReference type="OrthoDB" id="6112914at2759"/>
<evidence type="ECO:0000256" key="1">
    <source>
        <dbReference type="SAM" id="MobiDB-lite"/>
    </source>
</evidence>
<dbReference type="InterPro" id="IPR046906">
    <property type="entry name" value="Mab-21_HhH/H2TH-like"/>
</dbReference>
<evidence type="ECO:0000313" key="3">
    <source>
        <dbReference type="Proteomes" id="UP000504615"/>
    </source>
</evidence>
<dbReference type="InterPro" id="IPR024810">
    <property type="entry name" value="MAB21L/cGLR"/>
</dbReference>
<evidence type="ECO:0000313" key="4">
    <source>
        <dbReference type="RefSeq" id="XP_011629957.1"/>
    </source>
</evidence>
<accession>A0A6I9VQZ0</accession>
<dbReference type="Gene3D" id="1.10.1410.40">
    <property type="match status" value="1"/>
</dbReference>
<dbReference type="GeneID" id="105422316"/>
<proteinExistence type="predicted"/>
<dbReference type="SMART" id="SM01265">
    <property type="entry name" value="Mab-21"/>
    <property type="match status" value="1"/>
</dbReference>
<protein>
    <submittedName>
        <fullName evidence="4">Uncharacterized protein LOC105422316</fullName>
    </submittedName>
</protein>
<feature type="domain" description="Mab-21-like HhH/H2TH-like" evidence="2">
    <location>
        <begin position="604"/>
        <end position="690"/>
    </location>
</feature>
<name>A0A6I9VQZ0_9HYME</name>
<dbReference type="Proteomes" id="UP000504615">
    <property type="component" value="Unplaced"/>
</dbReference>
<dbReference type="PANTHER" id="PTHR10656:SF69">
    <property type="entry name" value="MAB-21-LIKE HHH_H2TH-LIKE DOMAIN-CONTAINING PROTEIN"/>
    <property type="match status" value="1"/>
</dbReference>
<feature type="region of interest" description="Disordered" evidence="1">
    <location>
        <begin position="294"/>
        <end position="356"/>
    </location>
</feature>
<dbReference type="PANTHER" id="PTHR10656">
    <property type="entry name" value="CELL FATE DETERMINING PROTEIN MAB21-RELATED"/>
    <property type="match status" value="1"/>
</dbReference>
<reference evidence="4" key="1">
    <citation type="submission" date="2025-08" db="UniProtKB">
        <authorList>
            <consortium name="RefSeq"/>
        </authorList>
    </citation>
    <scope>IDENTIFICATION</scope>
</reference>
<dbReference type="AlphaFoldDB" id="A0A6I9VQZ0"/>
<organism evidence="3 4">
    <name type="scientific">Pogonomyrmex barbatus</name>
    <name type="common">red harvester ant</name>
    <dbReference type="NCBI Taxonomy" id="144034"/>
    <lineage>
        <taxon>Eukaryota</taxon>
        <taxon>Metazoa</taxon>
        <taxon>Ecdysozoa</taxon>
        <taxon>Arthropoda</taxon>
        <taxon>Hexapoda</taxon>
        <taxon>Insecta</taxon>
        <taxon>Pterygota</taxon>
        <taxon>Neoptera</taxon>
        <taxon>Endopterygota</taxon>
        <taxon>Hymenoptera</taxon>
        <taxon>Apocrita</taxon>
        <taxon>Aculeata</taxon>
        <taxon>Formicoidea</taxon>
        <taxon>Formicidae</taxon>
        <taxon>Myrmicinae</taxon>
        <taxon>Pogonomyrmex</taxon>
    </lineage>
</organism>
<evidence type="ECO:0000259" key="2">
    <source>
        <dbReference type="Pfam" id="PF20266"/>
    </source>
</evidence>
<feature type="region of interest" description="Disordered" evidence="1">
    <location>
        <begin position="876"/>
        <end position="897"/>
    </location>
</feature>
<gene>
    <name evidence="4" type="primary">LOC105422316</name>
</gene>
<dbReference type="Pfam" id="PF20266">
    <property type="entry name" value="Mab-21_C"/>
    <property type="match status" value="1"/>
</dbReference>
<dbReference type="KEGG" id="pbar:105422316"/>
<sequence length="1002" mass="117396">MCARTYCYVIRRKETMGIVKSKSRIDLGTKDNNRFKTREASKQVDEYEDVELMLLRRAIVNDPDSFILNNLMMCIQFFENYEEDITQIKETLVSSYESELNKALPSQKHVLLPDVLQEHISHNIAFTSKRQTDDLIIEPLQPVRIYVVHDNIEITEQHYSSEYSSLNNGITYNMMVQPSEHPGYVRLRRLDEMPYVSNSIKEENGRAVDPSSTADDDEIYDGDGESVYGRNSNMMLSHQSKRRPVQNSTIYNVRSLPNLHDNETIYEDQISLSHKSMYETRSNHDIKIESDCEHMSSMEDRSNHSKKTWSQSESESRKGSYQHYSRFSAVKSTRQKVRRPASSSSSGYRSGACDSDSDWSYQTTPKSNMQTACPLNHNETVEDTSTKIYSNAMIPTQCFKKVRINREGKIYTFRRERKPQNTKQFRLLMADRQYDRDVLYTSSEIFMSYFVDLFVDQLAEPLGFNPEDLNHVEESVIYCDKMIESHSPRLRRIESFEISPTIWLQWPEYAQEWLDRPRNTWPDYNDVNKVKDFGCYVIPEDSLPKRRSHLPKELSRYQSAKKNIYQEIEWQLAFPAAERYLETCMTRSQVQVYLIALVLHKTFLRPVLDTMYGLTTSHIRNKLFWLIEEDDRPSKWPDNRTGECLIKLLKSLYRCISQNEPTLPDYFIRDKNVFSKVPTDYLLHSQKQLKRIIENPIMYVFHAMENIKHSNKFFPRLNFTKLFNILTVKSGLAVMNPALDIYMSPLKTDESYREEIYNRSGGFWDRTRKKNRQNYSTSMTAGKTLITPRKATDSIVEISERYAKLEGLRLAALLDFFVRHFVKMAECCHRYRAYQQKEVYLDQADRLSIILSEMTRYKDDAKAYRKMIYAVRMKPKMKSTTRSQNEPPETPKRNLEPLFSGTLKDRFTRQFAEIMKRSKDEQPQSNHDHTVTNKVTTTAILEVQFTNDENVQASSANAITCEDEDFYISRKPISKDQSDNSASDTIQKVVSLADNLNDTTYI</sequence>
<keyword evidence="3" id="KW-1185">Reference proteome</keyword>
<feature type="compositionally biased region" description="Acidic residues" evidence="1">
    <location>
        <begin position="214"/>
        <end position="224"/>
    </location>
</feature>
<feature type="region of interest" description="Disordered" evidence="1">
    <location>
        <begin position="202"/>
        <end position="231"/>
    </location>
</feature>
<feature type="compositionally biased region" description="Basic and acidic residues" evidence="1">
    <location>
        <begin position="294"/>
        <end position="303"/>
    </location>
</feature>
<dbReference type="RefSeq" id="XP_011629957.1">
    <property type="nucleotide sequence ID" value="XM_011631655.2"/>
</dbReference>